<dbReference type="InterPro" id="IPR011009">
    <property type="entry name" value="Kinase-like_dom_sf"/>
</dbReference>
<evidence type="ECO:0000256" key="5">
    <source>
        <dbReference type="ARBA" id="ARBA00022840"/>
    </source>
</evidence>
<dbReference type="GO" id="GO:0004674">
    <property type="term" value="F:protein serine/threonine kinase activity"/>
    <property type="evidence" value="ECO:0007669"/>
    <property type="project" value="UniProtKB-EC"/>
</dbReference>
<keyword evidence="2" id="KW-0808">Transferase</keyword>
<feature type="domain" description="Protein kinase" evidence="8">
    <location>
        <begin position="17"/>
        <end position="291"/>
    </location>
</feature>
<keyword evidence="4 9" id="KW-0418">Kinase</keyword>
<dbReference type="GO" id="GO:0051082">
    <property type="term" value="F:unfolded protein binding"/>
    <property type="evidence" value="ECO:0007669"/>
    <property type="project" value="InterPro"/>
</dbReference>
<dbReference type="Pfam" id="PF00069">
    <property type="entry name" value="Pkinase"/>
    <property type="match status" value="1"/>
</dbReference>
<name>A0A426U6R1_9CHLR</name>
<protein>
    <recommendedName>
        <fullName evidence="1">non-specific serine/threonine protein kinase</fullName>
        <ecNumber evidence="1">2.7.11.1</ecNumber>
    </recommendedName>
</protein>
<dbReference type="SMART" id="SM00220">
    <property type="entry name" value="S_TKc"/>
    <property type="match status" value="1"/>
</dbReference>
<evidence type="ECO:0000256" key="6">
    <source>
        <dbReference type="SAM" id="MobiDB-lite"/>
    </source>
</evidence>
<evidence type="ECO:0000256" key="7">
    <source>
        <dbReference type="SAM" id="Phobius"/>
    </source>
</evidence>
<feature type="compositionally biased region" description="Basic and acidic residues" evidence="6">
    <location>
        <begin position="367"/>
        <end position="384"/>
    </location>
</feature>
<dbReference type="GO" id="GO:0031072">
    <property type="term" value="F:heat shock protein binding"/>
    <property type="evidence" value="ECO:0007669"/>
    <property type="project" value="InterPro"/>
</dbReference>
<feature type="transmembrane region" description="Helical" evidence="7">
    <location>
        <begin position="600"/>
        <end position="619"/>
    </location>
</feature>
<dbReference type="InterPro" id="IPR036410">
    <property type="entry name" value="HSP_DnaJ_Cys-rich_dom_sf"/>
</dbReference>
<dbReference type="CDD" id="cd14014">
    <property type="entry name" value="STKc_PknB_like"/>
    <property type="match status" value="1"/>
</dbReference>
<dbReference type="EMBL" id="RSAS01000168">
    <property type="protein sequence ID" value="RRR75689.1"/>
    <property type="molecule type" value="Genomic_DNA"/>
</dbReference>
<evidence type="ECO:0000256" key="2">
    <source>
        <dbReference type="ARBA" id="ARBA00022679"/>
    </source>
</evidence>
<keyword evidence="7" id="KW-1133">Transmembrane helix</keyword>
<dbReference type="Gene3D" id="3.30.200.20">
    <property type="entry name" value="Phosphorylase Kinase, domain 1"/>
    <property type="match status" value="1"/>
</dbReference>
<feature type="region of interest" description="Disordered" evidence="6">
    <location>
        <begin position="367"/>
        <end position="386"/>
    </location>
</feature>
<evidence type="ECO:0000313" key="9">
    <source>
        <dbReference type="EMBL" id="RRR75689.1"/>
    </source>
</evidence>
<dbReference type="GO" id="GO:0005524">
    <property type="term" value="F:ATP binding"/>
    <property type="evidence" value="ECO:0007669"/>
    <property type="project" value="UniProtKB-KW"/>
</dbReference>
<evidence type="ECO:0000256" key="1">
    <source>
        <dbReference type="ARBA" id="ARBA00012513"/>
    </source>
</evidence>
<dbReference type="SUPFAM" id="SSF57938">
    <property type="entry name" value="DnaJ/Hsp40 cysteine-rich domain"/>
    <property type="match status" value="1"/>
</dbReference>
<dbReference type="InterPro" id="IPR000719">
    <property type="entry name" value="Prot_kinase_dom"/>
</dbReference>
<evidence type="ECO:0000256" key="3">
    <source>
        <dbReference type="ARBA" id="ARBA00022741"/>
    </source>
</evidence>
<dbReference type="CDD" id="cd10719">
    <property type="entry name" value="DnaJ_zf"/>
    <property type="match status" value="1"/>
</dbReference>
<comment type="caution">
    <text evidence="9">The sequence shown here is derived from an EMBL/GenBank/DDBJ whole genome shotgun (WGS) entry which is preliminary data.</text>
</comment>
<evidence type="ECO:0000256" key="4">
    <source>
        <dbReference type="ARBA" id="ARBA00022777"/>
    </source>
</evidence>
<dbReference type="Gene3D" id="1.10.510.10">
    <property type="entry name" value="Transferase(Phosphotransferase) domain 1"/>
    <property type="match status" value="1"/>
</dbReference>
<dbReference type="PANTHER" id="PTHR43289">
    <property type="entry name" value="MITOGEN-ACTIVATED PROTEIN KINASE KINASE KINASE 20-RELATED"/>
    <property type="match status" value="1"/>
</dbReference>
<dbReference type="SUPFAM" id="SSF56112">
    <property type="entry name" value="Protein kinase-like (PK-like)"/>
    <property type="match status" value="1"/>
</dbReference>
<gene>
    <name evidence="9" type="ORF">EI684_04150</name>
</gene>
<dbReference type="AlphaFoldDB" id="A0A426U6R1"/>
<dbReference type="PANTHER" id="PTHR43289:SF6">
    <property type="entry name" value="SERINE_THREONINE-PROTEIN KINASE NEKL-3"/>
    <property type="match status" value="1"/>
</dbReference>
<organism evidence="9 10">
    <name type="scientific">Candidatus Viridilinea halotolerans</name>
    <dbReference type="NCBI Taxonomy" id="2491704"/>
    <lineage>
        <taxon>Bacteria</taxon>
        <taxon>Bacillati</taxon>
        <taxon>Chloroflexota</taxon>
        <taxon>Chloroflexia</taxon>
        <taxon>Chloroflexales</taxon>
        <taxon>Chloroflexineae</taxon>
        <taxon>Oscillochloridaceae</taxon>
        <taxon>Candidatus Viridilinea</taxon>
    </lineage>
</organism>
<accession>A0A426U6R1</accession>
<reference evidence="9 10" key="1">
    <citation type="submission" date="2018-12" db="EMBL/GenBank/DDBJ databases">
        <title>Genome Sequence of Candidatus Viridilinea halotolerans isolated from saline sulfide-rich spring.</title>
        <authorList>
            <person name="Grouzdev D.S."/>
            <person name="Burganskaya E.I."/>
            <person name="Krutkina M.S."/>
            <person name="Sukhacheva M.V."/>
            <person name="Gorlenko V.M."/>
        </authorList>
    </citation>
    <scope>NUCLEOTIDE SEQUENCE [LARGE SCALE GENOMIC DNA]</scope>
    <source>
        <strain evidence="9">Chok-6</strain>
    </source>
</reference>
<evidence type="ECO:0000313" key="10">
    <source>
        <dbReference type="Proteomes" id="UP000280307"/>
    </source>
</evidence>
<proteinExistence type="predicted"/>
<evidence type="ECO:0000259" key="8">
    <source>
        <dbReference type="PROSITE" id="PS50011"/>
    </source>
</evidence>
<keyword evidence="5" id="KW-0067">ATP-binding</keyword>
<dbReference type="InterPro" id="IPR001305">
    <property type="entry name" value="HSP_DnaJ_Cys-rich_dom"/>
</dbReference>
<keyword evidence="3" id="KW-0547">Nucleotide-binding</keyword>
<keyword evidence="7" id="KW-0472">Membrane</keyword>
<dbReference type="PROSITE" id="PS50011">
    <property type="entry name" value="PROTEIN_KINASE_DOM"/>
    <property type="match status" value="1"/>
</dbReference>
<dbReference type="EC" id="2.7.11.1" evidence="1"/>
<sequence length="620" mass="69001">MSSSSSNPTPPLELRNYRLSEQLHQEELATVYRANHLTLDRPVQMHLLRRHDWISVSRFQLAARLAAHVSHPNVVPVIDAGHDETLGDYLVTPQLDAQPLSTLLAAGPLPAMLAIRVTTQLAAALDYLHSQQVFHRDVQPANLLVGEEGVTYLANLSLAASPDTPDLSSIDEADYLTPYSAPEQKLAQGEAGAALDIYSLGAVVYHMLSGEVPPAPGGDLPSLARRDPGLAPADRVVARMLAPQPGMRFPTAGAAVAALRQALRDQIDHATTDMEESRWEASAEWLENPFETALSATLDDRFRDFVGRSRTRADELHRRDVIRRQLNRWSHGGFFRRRALGQLITPEQIVSYNVYFYELRTLYETRTPPETRTRPQQPEDRDALQRPPDLWAVMLPDGDNFVSVEERTEPLPNSIQMENCSECRGNKYITCKDCQGTGLVSQVRKVSNPDLTTGKEAVPGFCPTCRGSLRQQCPRCKGAGGVVEEQFFRWSRRAKIFENTDDVDDLPALALKKRRQDVFSGPIDPYEGRWHSVAPVAELLRTAIQEAGKDTRIIAAQLHIQGVPITEMDVLLDEKPHRLYLVGFDKQLTGDWSLLNSERVVLAVLVALLALLLILALVLS</sequence>
<dbReference type="Proteomes" id="UP000280307">
    <property type="component" value="Unassembled WGS sequence"/>
</dbReference>
<keyword evidence="7" id="KW-0812">Transmembrane</keyword>